<reference evidence="2 3" key="1">
    <citation type="submission" date="2019-01" db="EMBL/GenBank/DDBJ databases">
        <title>Lactibacter flavus gen. nov., sp. nov., a novel bacterium of the family Propionibacteriaceae isolated from raw milk and dairy products.</title>
        <authorList>
            <person name="Huptas C."/>
            <person name="Wenning M."/>
            <person name="Breitenwieser F."/>
            <person name="Doll E."/>
            <person name="Von Neubeck M."/>
            <person name="Busse H.-J."/>
            <person name="Scherer S."/>
        </authorList>
    </citation>
    <scope>NUCLEOTIDE SEQUENCE [LARGE SCALE GENOMIC DNA]</scope>
    <source>
        <strain evidence="2 3">DSM 22130</strain>
    </source>
</reference>
<dbReference type="Gene3D" id="3.10.180.10">
    <property type="entry name" value="2,3-Dihydroxybiphenyl 1,2-Dioxygenase, domain 1"/>
    <property type="match status" value="1"/>
</dbReference>
<name>A0A4Q9KJJ8_PROTD</name>
<dbReference type="PANTHER" id="PTHR36503:SF3">
    <property type="entry name" value="BLR0126 PROTEIN"/>
    <property type="match status" value="1"/>
</dbReference>
<evidence type="ECO:0000313" key="3">
    <source>
        <dbReference type="Proteomes" id="UP000291933"/>
    </source>
</evidence>
<gene>
    <name evidence="2" type="ORF">ET996_09465</name>
</gene>
<dbReference type="RefSeq" id="WP_131172319.1">
    <property type="nucleotide sequence ID" value="NZ_FXTL01000011.1"/>
</dbReference>
<evidence type="ECO:0000259" key="1">
    <source>
        <dbReference type="PROSITE" id="PS51819"/>
    </source>
</evidence>
<proteinExistence type="predicted"/>
<dbReference type="InterPro" id="IPR004360">
    <property type="entry name" value="Glyas_Fos-R_dOase_dom"/>
</dbReference>
<dbReference type="OrthoDB" id="9798430at2"/>
<dbReference type="AlphaFoldDB" id="A0A4Q9KJJ8"/>
<evidence type="ECO:0000313" key="2">
    <source>
        <dbReference type="EMBL" id="TBT94617.1"/>
    </source>
</evidence>
<dbReference type="Pfam" id="PF00903">
    <property type="entry name" value="Glyoxalase"/>
    <property type="match status" value="1"/>
</dbReference>
<accession>A0A4Q9KJJ8</accession>
<dbReference type="InterPro" id="IPR037523">
    <property type="entry name" value="VOC_core"/>
</dbReference>
<dbReference type="EMBL" id="SDMR01000011">
    <property type="protein sequence ID" value="TBT94617.1"/>
    <property type="molecule type" value="Genomic_DNA"/>
</dbReference>
<organism evidence="2 3">
    <name type="scientific">Propioniciclava tarda</name>
    <dbReference type="NCBI Taxonomy" id="433330"/>
    <lineage>
        <taxon>Bacteria</taxon>
        <taxon>Bacillati</taxon>
        <taxon>Actinomycetota</taxon>
        <taxon>Actinomycetes</taxon>
        <taxon>Propionibacteriales</taxon>
        <taxon>Propionibacteriaceae</taxon>
        <taxon>Propioniciclava</taxon>
    </lineage>
</organism>
<protein>
    <submittedName>
        <fullName evidence="2">VOC family protein</fullName>
    </submittedName>
</protein>
<dbReference type="PANTHER" id="PTHR36503">
    <property type="entry name" value="BLR2520 PROTEIN"/>
    <property type="match status" value="1"/>
</dbReference>
<feature type="domain" description="VOC" evidence="1">
    <location>
        <begin position="4"/>
        <end position="124"/>
    </location>
</feature>
<dbReference type="PROSITE" id="PS51819">
    <property type="entry name" value="VOC"/>
    <property type="match status" value="1"/>
</dbReference>
<keyword evidence="3" id="KW-1185">Reference proteome</keyword>
<dbReference type="InterPro" id="IPR029068">
    <property type="entry name" value="Glyas_Bleomycin-R_OHBP_Dase"/>
</dbReference>
<dbReference type="SUPFAM" id="SSF54593">
    <property type="entry name" value="Glyoxalase/Bleomycin resistance protein/Dihydroxybiphenyl dioxygenase"/>
    <property type="match status" value="1"/>
</dbReference>
<comment type="caution">
    <text evidence="2">The sequence shown here is derived from an EMBL/GenBank/DDBJ whole genome shotgun (WGS) entry which is preliminary data.</text>
</comment>
<dbReference type="Proteomes" id="UP000291933">
    <property type="component" value="Unassembled WGS sequence"/>
</dbReference>
<sequence>MELNVNAVSLYTVDLDAARRFYLEVLGLEVVHEEPGDVLVLKAGSLFLNLTKARPGQTDPGEIAGPQSASGFSFNVWVDDVDAVAAELVGRGGVLLTLVRDRPWGMRNFTIADPAGHVWEFGQRLVD</sequence>